<evidence type="ECO:0000313" key="2">
    <source>
        <dbReference type="EMBL" id="TQQ83484.1"/>
    </source>
</evidence>
<keyword evidence="1" id="KW-1133">Transmembrane helix</keyword>
<dbReference type="AlphaFoldDB" id="A0A8J8TDS9"/>
<comment type="caution">
    <text evidence="2">The sequence shown here is derived from an EMBL/GenBank/DDBJ whole genome shotgun (WGS) entry which is preliminary data.</text>
</comment>
<gene>
    <name evidence="2" type="ORF">EGH24_01445</name>
</gene>
<proteinExistence type="predicted"/>
<organism evidence="2 3">
    <name type="scientific">Halonotius terrestris</name>
    <dbReference type="NCBI Taxonomy" id="2487750"/>
    <lineage>
        <taxon>Archaea</taxon>
        <taxon>Methanobacteriati</taxon>
        <taxon>Methanobacteriota</taxon>
        <taxon>Stenosarchaea group</taxon>
        <taxon>Halobacteria</taxon>
        <taxon>Halobacteriales</taxon>
        <taxon>Haloferacaceae</taxon>
        <taxon>Halonotius</taxon>
    </lineage>
</organism>
<dbReference type="Proteomes" id="UP000705823">
    <property type="component" value="Unassembled WGS sequence"/>
</dbReference>
<dbReference type="OrthoDB" id="378187at2157"/>
<evidence type="ECO:0000313" key="3">
    <source>
        <dbReference type="Proteomes" id="UP000705823"/>
    </source>
</evidence>
<accession>A0A8J8TDS9</accession>
<evidence type="ECO:0000256" key="1">
    <source>
        <dbReference type="SAM" id="Phobius"/>
    </source>
</evidence>
<reference evidence="2" key="1">
    <citation type="submission" date="2019-02" db="EMBL/GenBank/DDBJ databases">
        <title>Halonotius sp. a new haloarchaeum isolated from saline soil.</title>
        <authorList>
            <person name="Duran-Viseras A."/>
            <person name="Sanchez-Porro C."/>
            <person name="Ventosa A."/>
        </authorList>
    </citation>
    <scope>NUCLEOTIDE SEQUENCE</scope>
    <source>
        <strain evidence="2">F15B</strain>
    </source>
</reference>
<name>A0A8J8TDS9_9EURY</name>
<keyword evidence="1" id="KW-0472">Membrane</keyword>
<feature type="transmembrane region" description="Helical" evidence="1">
    <location>
        <begin position="49"/>
        <end position="67"/>
    </location>
</feature>
<keyword evidence="3" id="KW-1185">Reference proteome</keyword>
<sequence length="78" mass="8174">MGLLQRIAAGLKELVLLELSGWVYAIVAGIVFFATLLAGVTLLGEDPGFTVGGVSGVVFAVGALYALRTQLPYPKDHQ</sequence>
<dbReference type="RefSeq" id="WP_142978391.1">
    <property type="nucleotide sequence ID" value="NZ_RKLU01000001.1"/>
</dbReference>
<keyword evidence="1" id="KW-0812">Transmembrane</keyword>
<protein>
    <submittedName>
        <fullName evidence="2">Uncharacterized protein</fullName>
    </submittedName>
</protein>
<feature type="transmembrane region" description="Helical" evidence="1">
    <location>
        <begin position="21"/>
        <end position="43"/>
    </location>
</feature>
<dbReference type="EMBL" id="RKLU01000001">
    <property type="protein sequence ID" value="TQQ83484.1"/>
    <property type="molecule type" value="Genomic_DNA"/>
</dbReference>